<dbReference type="InterPro" id="IPR004360">
    <property type="entry name" value="Glyas_Fos-R_dOase_dom"/>
</dbReference>
<evidence type="ECO:0000259" key="1">
    <source>
        <dbReference type="PROSITE" id="PS51819"/>
    </source>
</evidence>
<dbReference type="PANTHER" id="PTHR33993">
    <property type="entry name" value="GLYOXALASE-RELATED"/>
    <property type="match status" value="1"/>
</dbReference>
<accession>A0ABT4S6D4</accession>
<feature type="domain" description="VOC" evidence="1">
    <location>
        <begin position="148"/>
        <end position="258"/>
    </location>
</feature>
<dbReference type="InterPro" id="IPR052164">
    <property type="entry name" value="Anthracycline_SecMetBiosynth"/>
</dbReference>
<protein>
    <submittedName>
        <fullName evidence="2">VOC family protein</fullName>
    </submittedName>
</protein>
<dbReference type="PROSITE" id="PS51819">
    <property type="entry name" value="VOC"/>
    <property type="match status" value="2"/>
</dbReference>
<dbReference type="Pfam" id="PF00903">
    <property type="entry name" value="Glyoxalase"/>
    <property type="match status" value="2"/>
</dbReference>
<dbReference type="InterPro" id="IPR037523">
    <property type="entry name" value="VOC_core"/>
</dbReference>
<reference evidence="2" key="1">
    <citation type="submission" date="2022-11" db="EMBL/GenBank/DDBJ databases">
        <title>Nonomuraea corallina sp. nov., a new species of the genus Nonomuraea isolated from sea side sediment in Thai sea.</title>
        <authorList>
            <person name="Ngamcharungchit C."/>
            <person name="Matsumoto A."/>
            <person name="Suriyachadkun C."/>
            <person name="Panbangred W."/>
            <person name="Inahashi Y."/>
            <person name="Intra B."/>
        </authorList>
    </citation>
    <scope>NUCLEOTIDE SEQUENCE</scope>
    <source>
        <strain evidence="2">MCN248</strain>
    </source>
</reference>
<dbReference type="EMBL" id="JAPNNL010000011">
    <property type="protein sequence ID" value="MDA0632759.1"/>
    <property type="molecule type" value="Genomic_DNA"/>
</dbReference>
<dbReference type="PANTHER" id="PTHR33993:SF10">
    <property type="entry name" value="CONSERVED PROTEIN"/>
    <property type="match status" value="1"/>
</dbReference>
<dbReference type="SUPFAM" id="SSF54593">
    <property type="entry name" value="Glyoxalase/Bleomycin resistance protein/Dihydroxybiphenyl dioxygenase"/>
    <property type="match status" value="2"/>
</dbReference>
<dbReference type="Gene3D" id="3.10.180.10">
    <property type="entry name" value="2,3-Dihydroxybiphenyl 1,2-Dioxygenase, domain 1"/>
    <property type="match status" value="2"/>
</dbReference>
<evidence type="ECO:0000313" key="2">
    <source>
        <dbReference type="EMBL" id="MDA0632759.1"/>
    </source>
</evidence>
<dbReference type="CDD" id="cd07247">
    <property type="entry name" value="SgaA_N_like"/>
    <property type="match status" value="1"/>
</dbReference>
<dbReference type="Proteomes" id="UP001144036">
    <property type="component" value="Unassembled WGS sequence"/>
</dbReference>
<organism evidence="2 3">
    <name type="scientific">Nonomuraea corallina</name>
    <dbReference type="NCBI Taxonomy" id="2989783"/>
    <lineage>
        <taxon>Bacteria</taxon>
        <taxon>Bacillati</taxon>
        <taxon>Actinomycetota</taxon>
        <taxon>Actinomycetes</taxon>
        <taxon>Streptosporangiales</taxon>
        <taxon>Streptosporangiaceae</taxon>
        <taxon>Nonomuraea</taxon>
    </lineage>
</organism>
<sequence>MSTYVPGSPSWFDLGSPDVAASVTFYTGLFGWTANEVSEPEAGGYTTFHHDGRLVAAVAYHQIDTPYHRPYGDGEHGMPAIWTVYFTTDDADALTERVKAAGGEIIMMPMDVMDLGRMAVFADPEQAAFAVWQPLRMRGAEEIGVPGSVRRVDLVTADAGRTTAFYRDTLGLAAVSGEWQVAGRTVGGTRELGVTGAVRPHWAVTFGVGVGDGVGDVEETVRRAVELGGRVQNPPAVTPLGVRADLVDPHGAGFSVLS</sequence>
<gene>
    <name evidence="2" type="ORF">OUY22_04965</name>
</gene>
<keyword evidence="3" id="KW-1185">Reference proteome</keyword>
<name>A0ABT4S6D4_9ACTN</name>
<feature type="domain" description="VOC" evidence="1">
    <location>
        <begin position="8"/>
        <end position="134"/>
    </location>
</feature>
<dbReference type="InterPro" id="IPR029068">
    <property type="entry name" value="Glyas_Bleomycin-R_OHBP_Dase"/>
</dbReference>
<comment type="caution">
    <text evidence="2">The sequence shown here is derived from an EMBL/GenBank/DDBJ whole genome shotgun (WGS) entry which is preliminary data.</text>
</comment>
<evidence type="ECO:0000313" key="3">
    <source>
        <dbReference type="Proteomes" id="UP001144036"/>
    </source>
</evidence>
<proteinExistence type="predicted"/>
<dbReference type="RefSeq" id="WP_270153543.1">
    <property type="nucleotide sequence ID" value="NZ_JAPNNL010000011.1"/>
</dbReference>